<keyword evidence="4 15" id="KW-0812">Transmembrane</keyword>
<dbReference type="EMBL" id="LR031877">
    <property type="protein sequence ID" value="VDD43696.1"/>
    <property type="molecule type" value="Genomic_DNA"/>
</dbReference>
<dbReference type="PANTHER" id="PTHR27009">
    <property type="entry name" value="RUST RESISTANCE KINASE LR10-RELATED"/>
    <property type="match status" value="1"/>
</dbReference>
<evidence type="ECO:0000259" key="16">
    <source>
        <dbReference type="PROSITE" id="PS50011"/>
    </source>
</evidence>
<dbReference type="Pfam" id="PF00069">
    <property type="entry name" value="Pkinase"/>
    <property type="match status" value="1"/>
</dbReference>
<dbReference type="GO" id="GO:0005524">
    <property type="term" value="F:ATP binding"/>
    <property type="evidence" value="ECO:0007669"/>
    <property type="project" value="UniProtKB-UniRule"/>
</dbReference>
<evidence type="ECO:0000256" key="7">
    <source>
        <dbReference type="ARBA" id="ARBA00022777"/>
    </source>
</evidence>
<keyword evidence="7" id="KW-0418">Kinase</keyword>
<dbReference type="Gene3D" id="1.10.510.10">
    <property type="entry name" value="Transferase(Phosphotransferase) domain 1"/>
    <property type="match status" value="1"/>
</dbReference>
<keyword evidence="5" id="KW-0732">Signal</keyword>
<dbReference type="Gene3D" id="3.30.200.20">
    <property type="entry name" value="Phosphorylase Kinase, domain 1"/>
    <property type="match status" value="1"/>
</dbReference>
<dbReference type="InterPro" id="IPR045874">
    <property type="entry name" value="LRK10/LRL21-25-like"/>
</dbReference>
<dbReference type="SUPFAM" id="SSF56112">
    <property type="entry name" value="Protein kinase-like (PK-like)"/>
    <property type="match status" value="1"/>
</dbReference>
<feature type="binding site" evidence="12">
    <location>
        <position position="170"/>
    </location>
    <ligand>
        <name>ATP</name>
        <dbReference type="ChEBI" id="CHEBI:30616"/>
    </ligand>
</feature>
<proteinExistence type="inferred from homology"/>
<evidence type="ECO:0000256" key="10">
    <source>
        <dbReference type="ARBA" id="ARBA00023136"/>
    </source>
</evidence>
<evidence type="ECO:0000256" key="13">
    <source>
        <dbReference type="RuleBase" id="RU000304"/>
    </source>
</evidence>
<feature type="transmembrane region" description="Helical" evidence="15">
    <location>
        <begin position="85"/>
        <end position="108"/>
    </location>
</feature>
<comment type="similarity">
    <text evidence="13">Belongs to the protein kinase superfamily.</text>
</comment>
<evidence type="ECO:0000256" key="6">
    <source>
        <dbReference type="ARBA" id="ARBA00022741"/>
    </source>
</evidence>
<organism evidence="17">
    <name type="scientific">Brassica oleracea</name>
    <name type="common">Wild cabbage</name>
    <dbReference type="NCBI Taxonomy" id="3712"/>
    <lineage>
        <taxon>Eukaryota</taxon>
        <taxon>Viridiplantae</taxon>
        <taxon>Streptophyta</taxon>
        <taxon>Embryophyta</taxon>
        <taxon>Tracheophyta</taxon>
        <taxon>Spermatophyta</taxon>
        <taxon>Magnoliopsida</taxon>
        <taxon>eudicotyledons</taxon>
        <taxon>Gunneridae</taxon>
        <taxon>Pentapetalae</taxon>
        <taxon>rosids</taxon>
        <taxon>malvids</taxon>
        <taxon>Brassicales</taxon>
        <taxon>Brassicaceae</taxon>
        <taxon>Brassiceae</taxon>
        <taxon>Brassica</taxon>
    </lineage>
</organism>
<keyword evidence="9 15" id="KW-1133">Transmembrane helix</keyword>
<evidence type="ECO:0000256" key="1">
    <source>
        <dbReference type="ARBA" id="ARBA00004479"/>
    </source>
</evidence>
<dbReference type="PROSITE" id="PS00107">
    <property type="entry name" value="PROTEIN_KINASE_ATP"/>
    <property type="match status" value="1"/>
</dbReference>
<dbReference type="FunFam" id="1.10.510.10:FF:000590">
    <property type="entry name" value="PR5-like receptor kinase"/>
    <property type="match status" value="1"/>
</dbReference>
<evidence type="ECO:0000256" key="2">
    <source>
        <dbReference type="ARBA" id="ARBA00022527"/>
    </source>
</evidence>
<evidence type="ECO:0000313" key="17">
    <source>
        <dbReference type="EMBL" id="VDD43696.1"/>
    </source>
</evidence>
<evidence type="ECO:0000256" key="8">
    <source>
        <dbReference type="ARBA" id="ARBA00022840"/>
    </source>
</evidence>
<comment type="subcellular location">
    <subcellularLocation>
        <location evidence="1">Membrane</location>
        <topology evidence="1">Single-pass type I membrane protein</topology>
    </subcellularLocation>
</comment>
<dbReference type="GO" id="GO:0004674">
    <property type="term" value="F:protein serine/threonine kinase activity"/>
    <property type="evidence" value="ECO:0007669"/>
    <property type="project" value="UniProtKB-KW"/>
</dbReference>
<dbReference type="InterPro" id="IPR000719">
    <property type="entry name" value="Prot_kinase_dom"/>
</dbReference>
<evidence type="ECO:0000256" key="12">
    <source>
        <dbReference type="PROSITE-ProRule" id="PRU10141"/>
    </source>
</evidence>
<keyword evidence="2 13" id="KW-0723">Serine/threonine-protein kinase</keyword>
<dbReference type="InterPro" id="IPR017441">
    <property type="entry name" value="Protein_kinase_ATP_BS"/>
</dbReference>
<evidence type="ECO:0000256" key="11">
    <source>
        <dbReference type="ARBA" id="ARBA00023180"/>
    </source>
</evidence>
<protein>
    <recommendedName>
        <fullName evidence="16">Protein kinase domain-containing protein</fullName>
    </recommendedName>
</protein>
<evidence type="ECO:0000256" key="9">
    <source>
        <dbReference type="ARBA" id="ARBA00022989"/>
    </source>
</evidence>
<reference evidence="17" key="1">
    <citation type="submission" date="2018-11" db="EMBL/GenBank/DDBJ databases">
        <authorList>
            <consortium name="Genoscope - CEA"/>
            <person name="William W."/>
        </authorList>
    </citation>
    <scope>NUCLEOTIDE SEQUENCE</scope>
</reference>
<name>A0A3P6F1F1_BRAOL</name>
<dbReference type="GO" id="GO:0016020">
    <property type="term" value="C:membrane"/>
    <property type="evidence" value="ECO:0007669"/>
    <property type="project" value="UniProtKB-SubCell"/>
</dbReference>
<dbReference type="SMART" id="SM00220">
    <property type="entry name" value="S_TKc"/>
    <property type="match status" value="1"/>
</dbReference>
<evidence type="ECO:0000256" key="14">
    <source>
        <dbReference type="SAM" id="MobiDB-lite"/>
    </source>
</evidence>
<dbReference type="PROSITE" id="PS50011">
    <property type="entry name" value="PROTEIN_KINASE_DOM"/>
    <property type="match status" value="1"/>
</dbReference>
<evidence type="ECO:0000256" key="4">
    <source>
        <dbReference type="ARBA" id="ARBA00022692"/>
    </source>
</evidence>
<gene>
    <name evidence="17" type="ORF">BOLC5T31243H</name>
</gene>
<evidence type="ECO:0000256" key="3">
    <source>
        <dbReference type="ARBA" id="ARBA00022679"/>
    </source>
</evidence>
<keyword evidence="3" id="KW-0808">Transferase</keyword>
<keyword evidence="11" id="KW-0325">Glycoprotein</keyword>
<sequence>MVSLMPIAKKEEDNSGCSAIKTPVSWVNSRNKNEFNLNATFSLHINLPRGCSSCHRRGGKCTMIKEKFRCRGGSEEDYQDVKLKLGLGVSAGLTVMIIIAIIVIVIIVREKNARSDWNAESVEAVVMLKRYSYAKVKKMTNSFAHVLGKGGFGTVYKGKLPDGGVDVAVKILKEGKGTGEVFINEVASMSRTSHFIFENMSRKIEWERLYDIAVGISRGLEYLHNRCVSRIVHFDIKPQNILMDKDLCPKISDFGLAKLCKNKESVMSMLDARATVGYIAPEVFSNNFGGVSHKSDVYSYGMVVLEMIGAKNIENFGSNNSSMYFPDWIYKDFGRGEVMRIFGDQITKEEERIAKKMVLVGLWCIQTNPSDRPPMIKVIEMLEGDLEALKVLPKPLFCLPTATVPETLEDSHHGISSSSKPSQFGRHAYSLSL</sequence>
<keyword evidence="10 15" id="KW-0472">Membrane</keyword>
<evidence type="ECO:0000256" key="15">
    <source>
        <dbReference type="SAM" id="Phobius"/>
    </source>
</evidence>
<dbReference type="PROSITE" id="PS00108">
    <property type="entry name" value="PROTEIN_KINASE_ST"/>
    <property type="match status" value="1"/>
</dbReference>
<feature type="region of interest" description="Disordered" evidence="14">
    <location>
        <begin position="409"/>
        <end position="433"/>
    </location>
</feature>
<feature type="domain" description="Protein kinase" evidence="16">
    <location>
        <begin position="141"/>
        <end position="397"/>
    </location>
</feature>
<keyword evidence="6 12" id="KW-0547">Nucleotide-binding</keyword>
<accession>A0A3P6F1F1</accession>
<keyword evidence="8 12" id="KW-0067">ATP-binding</keyword>
<dbReference type="AlphaFoldDB" id="A0A3P6F1F1"/>
<dbReference type="InterPro" id="IPR008271">
    <property type="entry name" value="Ser/Thr_kinase_AS"/>
</dbReference>
<evidence type="ECO:0000256" key="5">
    <source>
        <dbReference type="ARBA" id="ARBA00022729"/>
    </source>
</evidence>
<dbReference type="InterPro" id="IPR011009">
    <property type="entry name" value="Kinase-like_dom_sf"/>
</dbReference>